<keyword evidence="3" id="KW-1185">Reference proteome</keyword>
<gene>
    <name evidence="2" type="ORF">SAMN05444695_104336</name>
</gene>
<dbReference type="RefSeq" id="WP_072740196.1">
    <property type="nucleotide sequence ID" value="NZ_CP048813.1"/>
</dbReference>
<evidence type="ECO:0000256" key="1">
    <source>
        <dbReference type="ARBA" id="ARBA00022729"/>
    </source>
</evidence>
<evidence type="ECO:0000313" key="2">
    <source>
        <dbReference type="EMBL" id="SDI02332.1"/>
    </source>
</evidence>
<keyword evidence="2" id="KW-0449">Lipoprotein</keyword>
<sequence length="171" mass="18597">MTSGILDYLAELGVESRPCDHASVGVHPEIPVLPGWEVVPAEVLPSAFQLLVPSSYPAKKWRPNAVLMHGQLSAPVDANRLLAHADEDSAVLPGWSVTKESRDPWHGHPSYFVEGTYAIEDLNLLAMTRYVVPTGPDGRMYLTQLTITIPAAEQTRFGVDAVTMNAALAIR</sequence>
<dbReference type="Pfam" id="PF10738">
    <property type="entry name" value="Lpp-LpqN"/>
    <property type="match status" value="1"/>
</dbReference>
<reference evidence="2 3" key="1">
    <citation type="submission" date="2016-10" db="EMBL/GenBank/DDBJ databases">
        <authorList>
            <person name="de Groot N.N."/>
        </authorList>
    </citation>
    <scope>NUCLEOTIDE SEQUENCE [LARGE SCALE GENOMIC DNA]</scope>
    <source>
        <strain evidence="2 3">DSM 44892</strain>
    </source>
</reference>
<dbReference type="Gene3D" id="3.40.1000.10">
    <property type="entry name" value="Mog1/PsbP, alpha/beta/alpha sandwich"/>
    <property type="match status" value="1"/>
</dbReference>
<organism evidence="2 3">
    <name type="scientific">Rhodococcus triatomae</name>
    <dbReference type="NCBI Taxonomy" id="300028"/>
    <lineage>
        <taxon>Bacteria</taxon>
        <taxon>Bacillati</taxon>
        <taxon>Actinomycetota</taxon>
        <taxon>Actinomycetes</taxon>
        <taxon>Mycobacteriales</taxon>
        <taxon>Nocardiaceae</taxon>
        <taxon>Rhodococcus</taxon>
    </lineage>
</organism>
<accession>A0A1G8H6S3</accession>
<keyword evidence="1" id="KW-0732">Signal</keyword>
<proteinExistence type="predicted"/>
<dbReference type="InterPro" id="IPR019674">
    <property type="entry name" value="Lipoprotein_LpqN/LpqT-like"/>
</dbReference>
<name>A0A1G8H6S3_9NOCA</name>
<dbReference type="OrthoDB" id="4369169at2"/>
<dbReference type="AlphaFoldDB" id="A0A1G8H6S3"/>
<dbReference type="EMBL" id="FNDN01000004">
    <property type="protein sequence ID" value="SDI02332.1"/>
    <property type="molecule type" value="Genomic_DNA"/>
</dbReference>
<dbReference type="Proteomes" id="UP000183263">
    <property type="component" value="Unassembled WGS sequence"/>
</dbReference>
<protein>
    <submittedName>
        <fullName evidence="2">Probable lipoprotein LpqN</fullName>
    </submittedName>
</protein>
<evidence type="ECO:0000313" key="3">
    <source>
        <dbReference type="Proteomes" id="UP000183263"/>
    </source>
</evidence>